<protein>
    <recommendedName>
        <fullName evidence="3">SH3b domain-containing protein</fullName>
    </recommendedName>
</protein>
<organism evidence="1 2">
    <name type="scientific">Candidatus Gottesmanbacteria bacterium GW2011_GWA1_43_11</name>
    <dbReference type="NCBI Taxonomy" id="1618436"/>
    <lineage>
        <taxon>Bacteria</taxon>
        <taxon>Candidatus Gottesmaniibacteriota</taxon>
    </lineage>
</organism>
<dbReference type="AlphaFoldDB" id="A0A0G1CKP6"/>
<proteinExistence type="predicted"/>
<name>A0A0G1CKP6_9BACT</name>
<dbReference type="Gene3D" id="2.30.30.40">
    <property type="entry name" value="SH3 Domains"/>
    <property type="match status" value="1"/>
</dbReference>
<dbReference type="EMBL" id="LCFB01000003">
    <property type="protein sequence ID" value="KKS86062.1"/>
    <property type="molecule type" value="Genomic_DNA"/>
</dbReference>
<reference evidence="1 2" key="1">
    <citation type="journal article" date="2015" name="Nature">
        <title>rRNA introns, odd ribosomes, and small enigmatic genomes across a large radiation of phyla.</title>
        <authorList>
            <person name="Brown C.T."/>
            <person name="Hug L.A."/>
            <person name="Thomas B.C."/>
            <person name="Sharon I."/>
            <person name="Castelle C.J."/>
            <person name="Singh A."/>
            <person name="Wilkins M.J."/>
            <person name="Williams K.H."/>
            <person name="Banfield J.F."/>
        </authorList>
    </citation>
    <scope>NUCLEOTIDE SEQUENCE [LARGE SCALE GENOMIC DNA]</scope>
</reference>
<evidence type="ECO:0000313" key="1">
    <source>
        <dbReference type="EMBL" id="KKS86062.1"/>
    </source>
</evidence>
<dbReference type="Proteomes" id="UP000034543">
    <property type="component" value="Unassembled WGS sequence"/>
</dbReference>
<accession>A0A0G1CKP6</accession>
<sequence>MLFVLAVFSFGFAEAQDDTCAISGITQDGTLQFTGTCSPADMGRLYAEFQAGMGGEAQAQAIPTPTIVVAPADVNAARNGEPEIDKLNTFDQGNNLWVAEAGGEREQMIEMYNAGGQSTVIYLIAPLQPNESAARWQMWGSRWEITETGENIGFDLFKNAVTYFVDRHSRGENVSGLIVDLRSGTPVLVSNLFGLSDSQINTLLNAHAVTMAGELTNGWTVNLIVSLDGSGNPVYTGGSQAVVVGAQAQTNVVCVVSRVDSGNVNLSTGPGQNFPSPYQISQGTTLAATGRNTDSSWWQVSYAGTNGNVTSLWLSADVVTETGQCELLPVVSAPAAPTAVAQATQVIPTTIPQAALATPTGQTGFIGREGDADGATYGKVTANDKFTYDTTTKAYLIESWQAPGTTGDVIIIVPVGVNYSGAKGG</sequence>
<evidence type="ECO:0000313" key="2">
    <source>
        <dbReference type="Proteomes" id="UP000034543"/>
    </source>
</evidence>
<evidence type="ECO:0008006" key="3">
    <source>
        <dbReference type="Google" id="ProtNLM"/>
    </source>
</evidence>
<comment type="caution">
    <text evidence="1">The sequence shown here is derived from an EMBL/GenBank/DDBJ whole genome shotgun (WGS) entry which is preliminary data.</text>
</comment>
<gene>
    <name evidence="1" type="ORF">UV59_C0003G0057</name>
</gene>